<feature type="region of interest" description="Disordered" evidence="10">
    <location>
        <begin position="1"/>
        <end position="20"/>
    </location>
</feature>
<dbReference type="PRINTS" id="PR00304">
    <property type="entry name" value="TCOMPLEXTCP1"/>
</dbReference>
<evidence type="ECO:0000256" key="2">
    <source>
        <dbReference type="ARBA" id="ARBA00012759"/>
    </source>
</evidence>
<evidence type="ECO:0000256" key="1">
    <source>
        <dbReference type="ARBA" id="ARBA00000707"/>
    </source>
</evidence>
<dbReference type="GO" id="GO:0061136">
    <property type="term" value="P:regulation of proteasomal protein catabolic process"/>
    <property type="evidence" value="ECO:0007669"/>
    <property type="project" value="TreeGrafter"/>
</dbReference>
<dbReference type="InterPro" id="IPR027413">
    <property type="entry name" value="GROEL-like_equatorial_sf"/>
</dbReference>
<keyword evidence="4" id="KW-0547">Nucleotide-binding</keyword>
<dbReference type="Proteomes" id="UP000290289">
    <property type="component" value="Chromosome 10"/>
</dbReference>
<dbReference type="InterPro" id="IPR007064">
    <property type="entry name" value="Nmd3_N"/>
</dbReference>
<evidence type="ECO:0000256" key="4">
    <source>
        <dbReference type="ARBA" id="ARBA00022741"/>
    </source>
</evidence>
<dbReference type="SUPFAM" id="SSF54001">
    <property type="entry name" value="Cysteine proteinases"/>
    <property type="match status" value="1"/>
</dbReference>
<comment type="caution">
    <text evidence="12">The sequence shown here is derived from an EMBL/GenBank/DDBJ whole genome shotgun (WGS) entry which is preliminary data.</text>
</comment>
<dbReference type="InterPro" id="IPR038765">
    <property type="entry name" value="Papain-like_cys_pep_sf"/>
</dbReference>
<dbReference type="PANTHER" id="PTHR43982:SF1">
    <property type="entry name" value="UBIQUITIN CARBOXYL-TERMINAL HYDROLASE 14"/>
    <property type="match status" value="1"/>
</dbReference>
<keyword evidence="8" id="KW-0067">ATP-binding</keyword>
<comment type="catalytic activity">
    <reaction evidence="1">
        <text>Thiol-dependent hydrolysis of ester, thioester, amide, peptide and isopeptide bonds formed by the C-terminal Gly of ubiquitin (a 76-residue protein attached to proteins as an intracellular targeting signal).</text>
        <dbReference type="EC" id="3.4.19.12"/>
    </reaction>
</comment>
<evidence type="ECO:0000256" key="7">
    <source>
        <dbReference type="ARBA" id="ARBA00022807"/>
    </source>
</evidence>
<feature type="domain" description="USP" evidence="11">
    <location>
        <begin position="161"/>
        <end position="472"/>
    </location>
</feature>
<organism evidence="12 13">
    <name type="scientific">Malus domestica</name>
    <name type="common">Apple</name>
    <name type="synonym">Pyrus malus</name>
    <dbReference type="NCBI Taxonomy" id="3750"/>
    <lineage>
        <taxon>Eukaryota</taxon>
        <taxon>Viridiplantae</taxon>
        <taxon>Streptophyta</taxon>
        <taxon>Embryophyta</taxon>
        <taxon>Tracheophyta</taxon>
        <taxon>Spermatophyta</taxon>
        <taxon>Magnoliopsida</taxon>
        <taxon>eudicotyledons</taxon>
        <taxon>Gunneridae</taxon>
        <taxon>Pentapetalae</taxon>
        <taxon>rosids</taxon>
        <taxon>fabids</taxon>
        <taxon>Rosales</taxon>
        <taxon>Rosaceae</taxon>
        <taxon>Amygdaloideae</taxon>
        <taxon>Maleae</taxon>
        <taxon>Malus</taxon>
    </lineage>
</organism>
<keyword evidence="3" id="KW-0645">Protease</keyword>
<dbReference type="GO" id="GO:0070628">
    <property type="term" value="F:proteasome binding"/>
    <property type="evidence" value="ECO:0007669"/>
    <property type="project" value="TreeGrafter"/>
</dbReference>
<protein>
    <recommendedName>
        <fullName evidence="2">ubiquitinyl hydrolase 1</fullName>
        <ecNumber evidence="2">3.4.19.12</ecNumber>
    </recommendedName>
</protein>
<evidence type="ECO:0000256" key="10">
    <source>
        <dbReference type="SAM" id="MobiDB-lite"/>
    </source>
</evidence>
<dbReference type="InterPro" id="IPR023299">
    <property type="entry name" value="ATPase_P-typ_cyto_dom_N"/>
</dbReference>
<dbReference type="STRING" id="3750.A0A498IRL1"/>
<dbReference type="Gene3D" id="3.40.1110.10">
    <property type="entry name" value="Calcium-transporting ATPase, cytoplasmic domain N"/>
    <property type="match status" value="1"/>
</dbReference>
<dbReference type="GO" id="GO:0016579">
    <property type="term" value="P:protein deubiquitination"/>
    <property type="evidence" value="ECO:0007669"/>
    <property type="project" value="InterPro"/>
</dbReference>
<dbReference type="GO" id="GO:0005524">
    <property type="term" value="F:ATP binding"/>
    <property type="evidence" value="ECO:0007669"/>
    <property type="project" value="UniProtKB-KW"/>
</dbReference>
<evidence type="ECO:0000256" key="6">
    <source>
        <dbReference type="ARBA" id="ARBA00022801"/>
    </source>
</evidence>
<dbReference type="GO" id="GO:0004843">
    <property type="term" value="F:cysteine-type deubiquitinase activity"/>
    <property type="evidence" value="ECO:0007669"/>
    <property type="project" value="UniProtKB-EC"/>
</dbReference>
<dbReference type="InterPro" id="IPR017998">
    <property type="entry name" value="Chaperone_TCP-1"/>
</dbReference>
<evidence type="ECO:0000256" key="5">
    <source>
        <dbReference type="ARBA" id="ARBA00022786"/>
    </source>
</evidence>
<evidence type="ECO:0000313" key="13">
    <source>
        <dbReference type="Proteomes" id="UP000290289"/>
    </source>
</evidence>
<dbReference type="Pfam" id="PF00443">
    <property type="entry name" value="UCH"/>
    <property type="match status" value="1"/>
</dbReference>
<evidence type="ECO:0000256" key="9">
    <source>
        <dbReference type="ARBA" id="ARBA00023186"/>
    </source>
</evidence>
<dbReference type="SUPFAM" id="SSF81660">
    <property type="entry name" value="Metal cation-transporting ATPase, ATP-binding domain N"/>
    <property type="match status" value="1"/>
</dbReference>
<dbReference type="Pfam" id="PF04981">
    <property type="entry name" value="NMD3"/>
    <property type="match status" value="1"/>
</dbReference>
<dbReference type="PROSITE" id="PS50235">
    <property type="entry name" value="USP_3"/>
    <property type="match status" value="1"/>
</dbReference>
<accession>A0A498IRL1</accession>
<dbReference type="GO" id="GO:0140662">
    <property type="term" value="F:ATP-dependent protein folding chaperone"/>
    <property type="evidence" value="ECO:0007669"/>
    <property type="project" value="InterPro"/>
</dbReference>
<keyword evidence="6" id="KW-0378">Hydrolase</keyword>
<evidence type="ECO:0000313" key="12">
    <source>
        <dbReference type="EMBL" id="RXH85986.1"/>
    </source>
</evidence>
<dbReference type="GO" id="GO:0043161">
    <property type="term" value="P:proteasome-mediated ubiquitin-dependent protein catabolic process"/>
    <property type="evidence" value="ECO:0007669"/>
    <property type="project" value="InterPro"/>
</dbReference>
<dbReference type="PANTHER" id="PTHR43982">
    <property type="entry name" value="UBIQUITIN CARBOXYL-TERMINAL HYDROLASE"/>
    <property type="match status" value="1"/>
</dbReference>
<dbReference type="Gene3D" id="3.90.70.10">
    <property type="entry name" value="Cysteine proteinases"/>
    <property type="match status" value="1"/>
</dbReference>
<dbReference type="SUPFAM" id="SSF48592">
    <property type="entry name" value="GroEL equatorial domain-like"/>
    <property type="match status" value="1"/>
</dbReference>
<keyword evidence="9" id="KW-0143">Chaperone</keyword>
<evidence type="ECO:0000259" key="11">
    <source>
        <dbReference type="PROSITE" id="PS50235"/>
    </source>
</evidence>
<name>A0A498IRL1_MALDO</name>
<sequence>MGNMSKITLESDQSISKSSPSVYEGSITELTIYEPSLYVYVASQSLRSNLDALKFLIYGFAASAIWIKQVVKEVSYEEKANVSHVEIKIIESQGLDEKSSPVDIMMFQLAKSVVGINQTTHSVGLDDIALDAQGVLSGDPSSRVPIEESLVKMPINLGYDAGLFYLGNTCYMHSTIQFLHSIPELKSTLIKYSHSERKDEGDQTSQLTIATCALISELDKGIQAMAPVQFWMVLLNKYPHFGQQYNSTFMQQDTKGCWSPLLYILSQSLRSSGSSESPDSVKALFSIELVSMVHCTESGENGSESVQSFEGHISHEVKHLQCLHSTIETSLVLSSCVWQPTFILCTGGNPSAFTPTYSTLLIGTEPHSKRVKVTWKVQSDVLHGAIIGANQNHRCESCSRVQTIPVQWVVSVQLHQHASPKPAIFYLEQLILKHGCQRGVNQQRNNWVNYRQSRLRSIMKSSTKEIAFDQHFQHALQGGIDKLVGVIGLTFGPRGRNVVLDECGNPKVVSAGVKFGRAIELPHDIGTVGEARIREVFSKTNDFEGDKTTNTLKRGSECTRGTYLDLACSLEGHLESNFGALAIDLHADFSLFFTRNFDFWPVWDPGVTSAKAVKLILYFQYKDSKRMGAFVNLFWESSNGRDLLGCCQKWSEYERRIATLEFDRDKNSTGVMVNSVSGKKSLLVKGVVENLLEKSTKVQLLDGTVVPLDDRSRNYIVQALREWSTSALKPLNDAPVLKLADIGIATNISGIENIPSEGNVLLLSNKFPRPNFFSLVDKANFQGGSIVMNPK</sequence>
<dbReference type="EC" id="3.4.19.12" evidence="2"/>
<keyword evidence="13" id="KW-1185">Reference proteome</keyword>
<reference evidence="12 13" key="1">
    <citation type="submission" date="2018-10" db="EMBL/GenBank/DDBJ databases">
        <title>A high-quality apple genome assembly.</title>
        <authorList>
            <person name="Hu J."/>
        </authorList>
    </citation>
    <scope>NUCLEOTIDE SEQUENCE [LARGE SCALE GENOMIC DNA]</scope>
    <source>
        <strain evidence="13">cv. HFTH1</strain>
        <tissue evidence="12">Young leaf</tissue>
    </source>
</reference>
<gene>
    <name evidence="12" type="ORF">DVH24_017039</name>
</gene>
<evidence type="ECO:0000256" key="8">
    <source>
        <dbReference type="ARBA" id="ARBA00022840"/>
    </source>
</evidence>
<dbReference type="Gene3D" id="1.10.560.10">
    <property type="entry name" value="GroEL-like equatorial domain"/>
    <property type="match status" value="1"/>
</dbReference>
<proteinExistence type="predicted"/>
<dbReference type="InterPro" id="IPR044635">
    <property type="entry name" value="UBP14-like"/>
</dbReference>
<dbReference type="InterPro" id="IPR028889">
    <property type="entry name" value="USP"/>
</dbReference>
<evidence type="ECO:0000256" key="3">
    <source>
        <dbReference type="ARBA" id="ARBA00022670"/>
    </source>
</evidence>
<keyword evidence="5" id="KW-0833">Ubl conjugation pathway</keyword>
<dbReference type="EMBL" id="RDQH01000336">
    <property type="protein sequence ID" value="RXH85986.1"/>
    <property type="molecule type" value="Genomic_DNA"/>
</dbReference>
<keyword evidence="7" id="KW-0788">Thiol protease</keyword>
<dbReference type="InterPro" id="IPR001394">
    <property type="entry name" value="Peptidase_C19_UCH"/>
</dbReference>
<dbReference type="AlphaFoldDB" id="A0A498IRL1"/>
<dbReference type="Pfam" id="PF13246">
    <property type="entry name" value="Cation_ATPase"/>
    <property type="match status" value="1"/>
</dbReference>